<evidence type="ECO:0000259" key="3">
    <source>
        <dbReference type="Pfam" id="PF00004"/>
    </source>
</evidence>
<reference evidence="4 5" key="1">
    <citation type="journal article" date="2016" name="Proc. Natl. Acad. Sci. U.S.A.">
        <title>Comparative genomics of biotechnologically important yeasts.</title>
        <authorList>
            <person name="Riley R."/>
            <person name="Haridas S."/>
            <person name="Wolfe K.H."/>
            <person name="Lopes M.R."/>
            <person name="Hittinger C.T."/>
            <person name="Goeker M."/>
            <person name="Salamov A.A."/>
            <person name="Wisecaver J.H."/>
            <person name="Long T.M."/>
            <person name="Calvey C.H."/>
            <person name="Aerts A.L."/>
            <person name="Barry K.W."/>
            <person name="Choi C."/>
            <person name="Clum A."/>
            <person name="Coughlan A.Y."/>
            <person name="Deshpande S."/>
            <person name="Douglass A.P."/>
            <person name="Hanson S.J."/>
            <person name="Klenk H.-P."/>
            <person name="LaButti K.M."/>
            <person name="Lapidus A."/>
            <person name="Lindquist E.A."/>
            <person name="Lipzen A.M."/>
            <person name="Meier-Kolthoff J.P."/>
            <person name="Ohm R.A."/>
            <person name="Otillar R.P."/>
            <person name="Pangilinan J.L."/>
            <person name="Peng Y."/>
            <person name="Rokas A."/>
            <person name="Rosa C.A."/>
            <person name="Scheuner C."/>
            <person name="Sibirny A.A."/>
            <person name="Slot J.C."/>
            <person name="Stielow J.B."/>
            <person name="Sun H."/>
            <person name="Kurtzman C.P."/>
            <person name="Blackwell M."/>
            <person name="Grigoriev I.V."/>
            <person name="Jeffries T.W."/>
        </authorList>
    </citation>
    <scope>NUCLEOTIDE SEQUENCE [LARGE SCALE GENOMIC DNA]</scope>
    <source>
        <strain evidence="5">ATCC 58044 / CBS 1984 / NCYC 433 / NRRL Y-366-8</strain>
    </source>
</reference>
<dbReference type="GO" id="GO:0005524">
    <property type="term" value="F:ATP binding"/>
    <property type="evidence" value="ECO:0007669"/>
    <property type="project" value="InterPro"/>
</dbReference>
<dbReference type="GO" id="GO:0016887">
    <property type="term" value="F:ATP hydrolysis activity"/>
    <property type="evidence" value="ECO:0007669"/>
    <property type="project" value="InterPro"/>
</dbReference>
<keyword evidence="1" id="KW-0235">DNA replication</keyword>
<feature type="region of interest" description="Disordered" evidence="2">
    <location>
        <begin position="1"/>
        <end position="30"/>
    </location>
</feature>
<keyword evidence="5" id="KW-1185">Reference proteome</keyword>
<dbReference type="RefSeq" id="XP_019039353.1">
    <property type="nucleotide sequence ID" value="XM_019184132.1"/>
</dbReference>
<feature type="compositionally biased region" description="Polar residues" evidence="2">
    <location>
        <begin position="19"/>
        <end position="30"/>
    </location>
</feature>
<gene>
    <name evidence="4" type="ORF">WICANDRAFT_68679</name>
</gene>
<dbReference type="GO" id="GO:0006260">
    <property type="term" value="P:DNA replication"/>
    <property type="evidence" value="ECO:0007669"/>
    <property type="project" value="UniProtKB-KW"/>
</dbReference>
<feature type="domain" description="ATPase AAA-type core" evidence="3">
    <location>
        <begin position="506"/>
        <end position="619"/>
    </location>
</feature>
<dbReference type="STRING" id="683960.A0A1E3P3S2"/>
<dbReference type="InterPro" id="IPR027417">
    <property type="entry name" value="P-loop_NTPase"/>
</dbReference>
<feature type="region of interest" description="Disordered" evidence="2">
    <location>
        <begin position="200"/>
        <end position="228"/>
    </location>
</feature>
<dbReference type="Pfam" id="PF00004">
    <property type="entry name" value="AAA"/>
    <property type="match status" value="1"/>
</dbReference>
<organism evidence="4 5">
    <name type="scientific">Wickerhamomyces anomalus (strain ATCC 58044 / CBS 1984 / NCYC 433 / NRRL Y-366-8)</name>
    <name type="common">Yeast</name>
    <name type="synonym">Hansenula anomala</name>
    <dbReference type="NCBI Taxonomy" id="683960"/>
    <lineage>
        <taxon>Eukaryota</taxon>
        <taxon>Fungi</taxon>
        <taxon>Dikarya</taxon>
        <taxon>Ascomycota</taxon>
        <taxon>Saccharomycotina</taxon>
        <taxon>Saccharomycetes</taxon>
        <taxon>Phaffomycetales</taxon>
        <taxon>Wickerhamomycetaceae</taxon>
        <taxon>Wickerhamomyces</taxon>
    </lineage>
</organism>
<dbReference type="Proteomes" id="UP000094112">
    <property type="component" value="Unassembled WGS sequence"/>
</dbReference>
<dbReference type="GO" id="GO:0003677">
    <property type="term" value="F:DNA binding"/>
    <property type="evidence" value="ECO:0007669"/>
    <property type="project" value="TreeGrafter"/>
</dbReference>
<dbReference type="EMBL" id="KV454210">
    <property type="protein sequence ID" value="ODQ60146.1"/>
    <property type="molecule type" value="Genomic_DNA"/>
</dbReference>
<evidence type="ECO:0000256" key="1">
    <source>
        <dbReference type="ARBA" id="ARBA00022705"/>
    </source>
</evidence>
<dbReference type="OrthoDB" id="10064318at2759"/>
<evidence type="ECO:0000256" key="2">
    <source>
        <dbReference type="SAM" id="MobiDB-lite"/>
    </source>
</evidence>
<feature type="region of interest" description="Disordered" evidence="2">
    <location>
        <begin position="54"/>
        <end position="75"/>
    </location>
</feature>
<dbReference type="InterPro" id="IPR003959">
    <property type="entry name" value="ATPase_AAA_core"/>
</dbReference>
<dbReference type="PANTHER" id="PTHR23389">
    <property type="entry name" value="CHROMOSOME TRANSMISSION FIDELITY FACTOR 18"/>
    <property type="match status" value="1"/>
</dbReference>
<dbReference type="AlphaFoldDB" id="A0A1E3P3S2"/>
<dbReference type="PANTHER" id="PTHR23389:SF6">
    <property type="entry name" value="REPLICATION FACTOR C SUBUNIT 1"/>
    <property type="match status" value="1"/>
</dbReference>
<protein>
    <recommendedName>
        <fullName evidence="3">ATPase AAA-type core domain-containing protein</fullName>
    </recommendedName>
</protein>
<name>A0A1E3P3S2_WICAA</name>
<evidence type="ECO:0000313" key="5">
    <source>
        <dbReference type="Proteomes" id="UP000094112"/>
    </source>
</evidence>
<evidence type="ECO:0000313" key="4">
    <source>
        <dbReference type="EMBL" id="ODQ60146.1"/>
    </source>
</evidence>
<accession>A0A1E3P3S2</accession>
<feature type="region of interest" description="Disordered" evidence="2">
    <location>
        <begin position="104"/>
        <end position="162"/>
    </location>
</feature>
<feature type="compositionally biased region" description="Basic residues" evidence="2">
    <location>
        <begin position="212"/>
        <end position="223"/>
    </location>
</feature>
<dbReference type="SUPFAM" id="SSF52540">
    <property type="entry name" value="P-loop containing nucleoside triphosphate hydrolases"/>
    <property type="match status" value="1"/>
</dbReference>
<dbReference type="Gene3D" id="3.40.50.300">
    <property type="entry name" value="P-loop containing nucleotide triphosphate hydrolases"/>
    <property type="match status" value="1"/>
</dbReference>
<dbReference type="GO" id="GO:0005634">
    <property type="term" value="C:nucleus"/>
    <property type="evidence" value="ECO:0007669"/>
    <property type="project" value="TreeGrafter"/>
</dbReference>
<proteinExistence type="predicted"/>
<dbReference type="GeneID" id="30201378"/>
<sequence length="899" mass="102538">MSPNPKLEEIDATAEDSEASTVTMGDDNSNASSYFDATNIDTNHDSFIISDIDDSDIVNSNGHKDDESKSPIEVQKNPKVNVLDIFNKFKPSKIRKEAEDLVVTEEKPVNSVEETIVEAPPAKKSGITAKDILTGKPPPKQSKKEEKGDIVHVSSDDESEPTVVKEIIKSGITARDILTGSKKSNTASSVPQDVETIEVISSDEESTAQATKKPKKKKSKKSKPAKETMIIKLKYKPRRDRIADLESKIRNSMASSVSAKDLFKKFDKKQEMVVNLSIAPEKLKEFEKVDNSFFTKGSSTVPGAKSYLDMLSYKPVTVKNSISKLKELPTPTPTKDQLHVTYDSDPIQHREISLEMKSERIIEDIDYSSFVNPPTTHKLSEIDYSLKIIQDYDLVSIAKTFVPAIESDYRYSRFLHMLSNPNELENTTNDLWTNFFKPKTSKEVLFDVRKTKAMRQWLKNSFKILKKKTKRPNFRKLRKGDVDEFDDFITDELDDDTEDEEYVPIMILCGPEGVGKSSAVYTLVEELSGYVYEINASQARGRKDIMTTLKELSTTQLVHQNQDTKDNEFQKGVILFEDVDILFESDRGFWSVMEHVLSISRRPIILTCKDISVIPSHILECALNEKTLHDIRKQPLEVISEYLFLMTLTKNVEIDREILEQIIKDNSNDLRKCICALQVYCEIDNPHGDLIKISHKPLPSPTSILEETDFNKLIGEIDAYSVSDLYERASKSLVNHELIENEVLSNEAFVNEEELRTSPLPFELNIGKEIQNLLPQYPYDDSTLSIGKIKDLDKSFLKSKLKFVKRITRNSAMSMFDFDENMDSKNIFALPNSTYTTDVSPFFRVFSREELRTDIYNSKVLRETEKSAEELFREGLLIKKKFKAQSDMLLQGPFRYWNV</sequence>